<evidence type="ECO:0000256" key="1">
    <source>
        <dbReference type="HAMAP-Rule" id="MF_00460"/>
    </source>
</evidence>
<comment type="caution">
    <text evidence="3">The sequence shown here is derived from an EMBL/GenBank/DDBJ whole genome shotgun (WGS) entry which is preliminary data.</text>
</comment>
<feature type="region of interest" description="Disordered" evidence="2">
    <location>
        <begin position="1"/>
        <end position="35"/>
    </location>
</feature>
<evidence type="ECO:0000313" key="4">
    <source>
        <dbReference type="Proteomes" id="UP001500021"/>
    </source>
</evidence>
<organism evidence="3 4">
    <name type="scientific">Colwellia asteriadis</name>
    <dbReference type="NCBI Taxonomy" id="517723"/>
    <lineage>
        <taxon>Bacteria</taxon>
        <taxon>Pseudomonadati</taxon>
        <taxon>Pseudomonadota</taxon>
        <taxon>Gammaproteobacteria</taxon>
        <taxon>Alteromonadales</taxon>
        <taxon>Colwelliaceae</taxon>
        <taxon>Colwellia</taxon>
    </lineage>
</organism>
<protein>
    <recommendedName>
        <fullName evidence="1">UPF0125 protein GCM10009111_17530</fullName>
    </recommendedName>
</protein>
<dbReference type="PANTHER" id="PTHR37483:SF1">
    <property type="entry name" value="UPF0125 PROTEIN RATB"/>
    <property type="match status" value="1"/>
</dbReference>
<feature type="compositionally biased region" description="Low complexity" evidence="2">
    <location>
        <begin position="24"/>
        <end position="35"/>
    </location>
</feature>
<dbReference type="Proteomes" id="UP001500021">
    <property type="component" value="Unassembled WGS sequence"/>
</dbReference>
<dbReference type="NCBIfam" id="NF002490">
    <property type="entry name" value="PRK01777.1"/>
    <property type="match status" value="1"/>
</dbReference>
<dbReference type="PANTHER" id="PTHR37483">
    <property type="entry name" value="UPF0125 PROTEIN RATB"/>
    <property type="match status" value="1"/>
</dbReference>
<comment type="similarity">
    <text evidence="1">Belongs to the UPF0125 (RnfH) family.</text>
</comment>
<dbReference type="Pfam" id="PF03658">
    <property type="entry name" value="Ub-RnfH"/>
    <property type="match status" value="1"/>
</dbReference>
<evidence type="ECO:0000256" key="2">
    <source>
        <dbReference type="SAM" id="MobiDB-lite"/>
    </source>
</evidence>
<keyword evidence="4" id="KW-1185">Reference proteome</keyword>
<proteinExistence type="inferred from homology"/>
<dbReference type="EMBL" id="BAAAFA010000005">
    <property type="protein sequence ID" value="GAA0816960.1"/>
    <property type="molecule type" value="Genomic_DNA"/>
</dbReference>
<evidence type="ECO:0000313" key="3">
    <source>
        <dbReference type="EMBL" id="GAA0816960.1"/>
    </source>
</evidence>
<accession>A0ABN1L7F6</accession>
<sequence>MTANEETTEVAQGSEVNQSESQISEDNTLNNTSDNNTSEIQVELVYGLAHKQKLMAINVAVGTTVEEAILASGMLALFKDIDLSVNKVGIWNRAVKLSDEVQDLDRIEIYRPLIADPKEVRKRRAEKAVLEGRADKTTGGRVNPLRAENKD</sequence>
<dbReference type="HAMAP" id="MF_00460">
    <property type="entry name" value="UPF0125_RnfH"/>
    <property type="match status" value="1"/>
</dbReference>
<name>A0ABN1L7F6_9GAMM</name>
<reference evidence="3 4" key="1">
    <citation type="journal article" date="2019" name="Int. J. Syst. Evol. Microbiol.">
        <title>The Global Catalogue of Microorganisms (GCM) 10K type strain sequencing project: providing services to taxonomists for standard genome sequencing and annotation.</title>
        <authorList>
            <consortium name="The Broad Institute Genomics Platform"/>
            <consortium name="The Broad Institute Genome Sequencing Center for Infectious Disease"/>
            <person name="Wu L."/>
            <person name="Ma J."/>
        </authorList>
    </citation>
    <scope>NUCLEOTIDE SEQUENCE [LARGE SCALE GENOMIC DNA]</scope>
    <source>
        <strain evidence="3 4">JCM 15608</strain>
    </source>
</reference>
<feature type="compositionally biased region" description="Polar residues" evidence="2">
    <location>
        <begin position="1"/>
        <end position="22"/>
    </location>
</feature>
<feature type="compositionally biased region" description="Basic and acidic residues" evidence="2">
    <location>
        <begin position="126"/>
        <end position="138"/>
    </location>
</feature>
<dbReference type="InterPro" id="IPR005346">
    <property type="entry name" value="RnfH"/>
</dbReference>
<feature type="region of interest" description="Disordered" evidence="2">
    <location>
        <begin position="126"/>
        <end position="151"/>
    </location>
</feature>
<gene>
    <name evidence="3" type="ORF">GCM10009111_17530</name>
</gene>